<protein>
    <recommendedName>
        <fullName evidence="4">F-box domain-containing protein</fullName>
    </recommendedName>
</protein>
<evidence type="ECO:0008006" key="4">
    <source>
        <dbReference type="Google" id="ProtNLM"/>
    </source>
</evidence>
<dbReference type="Proteomes" id="UP000681720">
    <property type="component" value="Unassembled WGS sequence"/>
</dbReference>
<evidence type="ECO:0000313" key="1">
    <source>
        <dbReference type="EMBL" id="CAF1247389.1"/>
    </source>
</evidence>
<sequence length="542" mass="63723">MQHSFIQLDDLCDEILIHIFKKLYNVEVLYSLMGVNQRLNRIVHDTIFTRDLCFLECLPDNKISSPLSDPILDRFCSEILPEIGHRIKTLHLERTSMERILHATNYPNLNNLSLCHIDSEVAMSLFDGKNSLTHIFNNQISSLFTNFNAVKDSLPMRTVYSRIFTKILTIFTSLRCLKFNLYSSYHDPVVFYLIRDTAISSTLLELHVGVVEMRDCLDILDGRFDQLRILYVTVFGILPWLSGIEHDQKLLPNLRIFSLCCKRIIDFDKSIVSVVRRMLNLEELHLNIIVECNERFVDGDTLMKDIIPYMPRLYKFTFNICSTIKHCDQTNFALNQHIEKTFEYFHNSEIITCIDHFQEKGYSQCHIYSYPYKWKVYNNITNNFRGGLFTSVTEVSLYDERPFEDEFFLRIAQSFPLMKELTIRNLKAQNNKQLAKSNNDNQMLSIIEYPSLTRLDLAGTHHDYVELFLFDRKMALPNHLHLRVHYQSLEKVTSNFTRYTRPNNCAKLAALYFYPVDQIGEHIKKYFPHACIRCTGDFVLRK</sequence>
<name>A0A814ZMF1_9BILA</name>
<evidence type="ECO:0000313" key="2">
    <source>
        <dbReference type="EMBL" id="CAF4669486.1"/>
    </source>
</evidence>
<dbReference type="Proteomes" id="UP000663834">
    <property type="component" value="Unassembled WGS sequence"/>
</dbReference>
<dbReference type="SUPFAM" id="SSF81383">
    <property type="entry name" value="F-box domain"/>
    <property type="match status" value="1"/>
</dbReference>
<dbReference type="EMBL" id="CAJNOW010000134">
    <property type="protein sequence ID" value="CAF1247389.1"/>
    <property type="molecule type" value="Genomic_DNA"/>
</dbReference>
<dbReference type="AlphaFoldDB" id="A0A814ZMF1"/>
<dbReference type="InterPro" id="IPR036047">
    <property type="entry name" value="F-box-like_dom_sf"/>
</dbReference>
<proteinExistence type="predicted"/>
<evidence type="ECO:0000313" key="3">
    <source>
        <dbReference type="Proteomes" id="UP000663834"/>
    </source>
</evidence>
<dbReference type="Gene3D" id="3.80.10.10">
    <property type="entry name" value="Ribonuclease Inhibitor"/>
    <property type="match status" value="1"/>
</dbReference>
<comment type="caution">
    <text evidence="1">The sequence shown here is derived from an EMBL/GenBank/DDBJ whole genome shotgun (WGS) entry which is preliminary data.</text>
</comment>
<dbReference type="EMBL" id="CAJOBJ010119538">
    <property type="protein sequence ID" value="CAF4669486.1"/>
    <property type="molecule type" value="Genomic_DNA"/>
</dbReference>
<dbReference type="OrthoDB" id="9973249at2759"/>
<dbReference type="InterPro" id="IPR032675">
    <property type="entry name" value="LRR_dom_sf"/>
</dbReference>
<gene>
    <name evidence="2" type="ORF">GIL414_LOCUS41824</name>
    <name evidence="1" type="ORF">KQP761_LOCUS2106</name>
</gene>
<accession>A0A814ZMF1</accession>
<reference evidence="1" key="1">
    <citation type="submission" date="2021-02" db="EMBL/GenBank/DDBJ databases">
        <authorList>
            <person name="Nowell W R."/>
        </authorList>
    </citation>
    <scope>NUCLEOTIDE SEQUENCE</scope>
</reference>
<organism evidence="1 3">
    <name type="scientific">Rotaria magnacalcarata</name>
    <dbReference type="NCBI Taxonomy" id="392030"/>
    <lineage>
        <taxon>Eukaryota</taxon>
        <taxon>Metazoa</taxon>
        <taxon>Spiralia</taxon>
        <taxon>Gnathifera</taxon>
        <taxon>Rotifera</taxon>
        <taxon>Eurotatoria</taxon>
        <taxon>Bdelloidea</taxon>
        <taxon>Philodinida</taxon>
        <taxon>Philodinidae</taxon>
        <taxon>Rotaria</taxon>
    </lineage>
</organism>